<dbReference type="Proteomes" id="UP000270291">
    <property type="component" value="Unassembled WGS sequence"/>
</dbReference>
<feature type="signal peptide" evidence="1">
    <location>
        <begin position="1"/>
        <end position="29"/>
    </location>
</feature>
<dbReference type="EMBL" id="RWIU01000008">
    <property type="protein sequence ID" value="RSK40037.1"/>
    <property type="molecule type" value="Genomic_DNA"/>
</dbReference>
<evidence type="ECO:0000313" key="3">
    <source>
        <dbReference type="EMBL" id="RSK40037.1"/>
    </source>
</evidence>
<evidence type="ECO:0000259" key="2">
    <source>
        <dbReference type="Pfam" id="PF18962"/>
    </source>
</evidence>
<dbReference type="NCBIfam" id="TIGR04183">
    <property type="entry name" value="Por_Secre_tail"/>
    <property type="match status" value="1"/>
</dbReference>
<organism evidence="3 4">
    <name type="scientific">Hymenobacter perfusus</name>
    <dbReference type="NCBI Taxonomy" id="1236770"/>
    <lineage>
        <taxon>Bacteria</taxon>
        <taxon>Pseudomonadati</taxon>
        <taxon>Bacteroidota</taxon>
        <taxon>Cytophagia</taxon>
        <taxon>Cytophagales</taxon>
        <taxon>Hymenobacteraceae</taxon>
        <taxon>Hymenobacter</taxon>
    </lineage>
</organism>
<evidence type="ECO:0000256" key="1">
    <source>
        <dbReference type="SAM" id="SignalP"/>
    </source>
</evidence>
<accession>A0A3R9M8Z9</accession>
<gene>
    <name evidence="3" type="ORF">EI293_18870</name>
</gene>
<sequence>MLFPFTPSKAWRVTGLAVALLGLGATASAQTRVLFVGNSFTHGQYAPALNYNAAAITDVNFGLPATNPRAHDAGMQAAFGGVPGIFKKFTTQAGLNYDVHIEAVSGKSLEFHHTSALSVIAQPGWNKVVLQEQSTRPTPTNRGGNRQLFYTYSTLLEQAVHGASPAAQVYLYGTWARPDFTYPAGSRYAGLPIDSMAQDLRKSYQQAFITNGRYAAVAPVGDAWLRAITADVATRNPYTPDPSKINLWASDQVHASKWGSYLSALVLFYQLTNVDPRTLGASEQAATDLGITPAQAVALQQIAYQQVTSPTTATTRPAAAPEVAVFPNPATNQLTVQLGGLTGPVGTVRATLLNMLGQVITQQNGSGSTLKVGLAGVAPGVYLLRLQTAAGVSSRRVEVQQ</sequence>
<dbReference type="InterPro" id="IPR026444">
    <property type="entry name" value="Secre_tail"/>
</dbReference>
<dbReference type="OrthoDB" id="7443339at2"/>
<name>A0A3R9M8Z9_9BACT</name>
<feature type="chain" id="PRO_5018780613" evidence="1">
    <location>
        <begin position="30"/>
        <end position="401"/>
    </location>
</feature>
<dbReference type="GO" id="GO:0016788">
    <property type="term" value="F:hydrolase activity, acting on ester bonds"/>
    <property type="evidence" value="ECO:0007669"/>
    <property type="project" value="UniProtKB-ARBA"/>
</dbReference>
<evidence type="ECO:0000313" key="4">
    <source>
        <dbReference type="Proteomes" id="UP000270291"/>
    </source>
</evidence>
<dbReference type="RefSeq" id="WP_125440113.1">
    <property type="nucleotide sequence ID" value="NZ_RWIU01000008.1"/>
</dbReference>
<dbReference type="AlphaFoldDB" id="A0A3R9M8Z9"/>
<proteinExistence type="predicted"/>
<dbReference type="InterPro" id="IPR036514">
    <property type="entry name" value="SGNH_hydro_sf"/>
</dbReference>
<protein>
    <submittedName>
        <fullName evidence="3">T9SS C-terminal target domain-containing protein</fullName>
    </submittedName>
</protein>
<feature type="domain" description="Secretion system C-terminal sorting" evidence="2">
    <location>
        <begin position="325"/>
        <end position="395"/>
    </location>
</feature>
<keyword evidence="1" id="KW-0732">Signal</keyword>
<keyword evidence="4" id="KW-1185">Reference proteome</keyword>
<dbReference type="Gene3D" id="3.40.50.1110">
    <property type="entry name" value="SGNH hydrolase"/>
    <property type="match status" value="1"/>
</dbReference>
<reference evidence="3 4" key="1">
    <citation type="submission" date="2018-12" db="EMBL/GenBank/DDBJ databases">
        <authorList>
            <person name="Feng G."/>
            <person name="Zhu H."/>
        </authorList>
    </citation>
    <scope>NUCLEOTIDE SEQUENCE [LARGE SCALE GENOMIC DNA]</scope>
    <source>
        <strain evidence="3 4">LMG 26000</strain>
    </source>
</reference>
<comment type="caution">
    <text evidence="3">The sequence shown here is derived from an EMBL/GenBank/DDBJ whole genome shotgun (WGS) entry which is preliminary data.</text>
</comment>
<dbReference type="Pfam" id="PF18962">
    <property type="entry name" value="Por_Secre_tail"/>
    <property type="match status" value="1"/>
</dbReference>